<evidence type="ECO:0000256" key="1">
    <source>
        <dbReference type="ARBA" id="ARBA00022490"/>
    </source>
</evidence>
<evidence type="ECO:0000256" key="2">
    <source>
        <dbReference type="ARBA" id="ARBA00022694"/>
    </source>
</evidence>
<dbReference type="STRING" id="4615.A0A199VRR4"/>
<dbReference type="FunFam" id="3.20.20.105:FF:000003">
    <property type="entry name" value="Queuine tRNA-ribosyltransferase accessory subunit 2"/>
    <property type="match status" value="1"/>
</dbReference>
<dbReference type="SUPFAM" id="SSF51713">
    <property type="entry name" value="tRNA-guanine transglycosylase"/>
    <property type="match status" value="1"/>
</dbReference>
<comment type="subcellular location">
    <subcellularLocation>
        <location evidence="5">Cytoplasm</location>
    </subcellularLocation>
</comment>
<feature type="binding site" evidence="5">
    <location>
        <position position="334"/>
    </location>
    <ligand>
        <name>Zn(2+)</name>
        <dbReference type="ChEBI" id="CHEBI:29105"/>
    </ligand>
</feature>
<feature type="domain" description="tRNA-guanine(15) transglycosylase-like" evidence="6">
    <location>
        <begin position="15"/>
        <end position="396"/>
    </location>
</feature>
<dbReference type="InterPro" id="IPR050852">
    <property type="entry name" value="Queuine_tRNA-ribosyltrfase"/>
</dbReference>
<dbReference type="InterPro" id="IPR028592">
    <property type="entry name" value="QTRTD1"/>
</dbReference>
<feature type="binding site" evidence="5">
    <location>
        <position position="337"/>
    </location>
    <ligand>
        <name>Zn(2+)</name>
        <dbReference type="ChEBI" id="CHEBI:29105"/>
    </ligand>
</feature>
<dbReference type="Pfam" id="PF01702">
    <property type="entry name" value="TGT"/>
    <property type="match status" value="1"/>
</dbReference>
<comment type="cofactor">
    <cofactor evidence="5">
        <name>Zn(2+)</name>
        <dbReference type="ChEBI" id="CHEBI:29105"/>
    </cofactor>
    <text evidence="5">Binds 1 zinc ion per subunit.</text>
</comment>
<accession>A0A199VRR4</accession>
<dbReference type="Proteomes" id="UP000092600">
    <property type="component" value="Unassembled WGS sequence"/>
</dbReference>
<comment type="caution">
    <text evidence="7">The sequence shown here is derived from an EMBL/GenBank/DDBJ whole genome shotgun (WGS) entry which is preliminary data.</text>
</comment>
<keyword evidence="2 5" id="KW-0819">tRNA processing</keyword>
<evidence type="ECO:0000256" key="3">
    <source>
        <dbReference type="ARBA" id="ARBA00022723"/>
    </source>
</evidence>
<keyword evidence="1 5" id="KW-0963">Cytoplasm</keyword>
<dbReference type="GO" id="GO:0046872">
    <property type="term" value="F:metal ion binding"/>
    <property type="evidence" value="ECO:0007669"/>
    <property type="project" value="UniProtKB-KW"/>
</dbReference>
<dbReference type="EMBL" id="LSRQ01001029">
    <property type="protein sequence ID" value="OAY79693.1"/>
    <property type="molecule type" value="Genomic_DNA"/>
</dbReference>
<feature type="binding site" evidence="5">
    <location>
        <position position="332"/>
    </location>
    <ligand>
        <name>Zn(2+)</name>
        <dbReference type="ChEBI" id="CHEBI:29105"/>
    </ligand>
</feature>
<keyword evidence="4 5" id="KW-0862">Zinc</keyword>
<reference evidence="7 8" key="1">
    <citation type="journal article" date="2016" name="DNA Res.">
        <title>The draft genome of MD-2 pineapple using hybrid error correction of long reads.</title>
        <authorList>
            <person name="Redwan R.M."/>
            <person name="Saidin A."/>
            <person name="Kumar S.V."/>
        </authorList>
    </citation>
    <scope>NUCLEOTIDE SEQUENCE [LARGE SCALE GENOMIC DNA]</scope>
    <source>
        <strain evidence="8">cv. MD2</strain>
        <tissue evidence="7">Leaf</tissue>
    </source>
</reference>
<dbReference type="GO" id="GO:0008479">
    <property type="term" value="F:tRNA-guanosine(34) queuine transglycosylase activity"/>
    <property type="evidence" value="ECO:0007669"/>
    <property type="project" value="UniProtKB-UniRule"/>
</dbReference>
<proteinExistence type="inferred from homology"/>
<keyword evidence="7" id="KW-0808">Transferase</keyword>
<dbReference type="Gene3D" id="3.20.20.105">
    <property type="entry name" value="Queuine tRNA-ribosyltransferase-like"/>
    <property type="match status" value="1"/>
</dbReference>
<dbReference type="InterPro" id="IPR036511">
    <property type="entry name" value="TGT-like_sf"/>
</dbReference>
<dbReference type="PANTHER" id="PTHR46064">
    <property type="entry name" value="QUEUINE TRNA-RIBOSYLTRANSFERASE ACCESSORY SUBUNIT 2"/>
    <property type="match status" value="1"/>
</dbReference>
<comment type="similarity">
    <text evidence="5">Belongs to the queuine tRNA-ribosyltransferase family. QTRT2 subfamily.</text>
</comment>
<sequence length="407" mass="44532">MRFAVTKACGGGGKARAGALYVGGGGGGGGGAAVVETPSLLLSTRKGLPAFVSRDLLSTLPSPDSHLLHVSPIHFIECPSSKTISNIGGLHQMLGLQEHILVAAASDSVESLPESEASNKLGASFETPSGRRLVKPSEYMQMITSMKPNLWASLADEVPAWVTEKRNRISVDRTLRWLDDCLAVDLEAGKNTLGAVVGGSNIDERKRCATEVSLRNVAGFWIGGFGLGESMEERLALLNAVTDCLPEEKLRYVSRLSLPEEVLQGVAAGIDLFDSTYIYHLTLGGFALVFPLDIVERDDWDSRTDIEGADCTKINLRATIYRKDTSPIVDRCGCFTCQNHTRAYINHLLNVHEMLAQILLEIHNTHHYLGFFRSMRDAIKGGKFELFRQRFIKRRRAFLTAEAPCSL</sequence>
<comment type="subunit">
    <text evidence="5">Heterodimer of a catalytic subunit and an accessory subunit.</text>
</comment>
<dbReference type="NCBIfam" id="TIGR00449">
    <property type="entry name" value="tgt_general"/>
    <property type="match status" value="1"/>
</dbReference>
<keyword evidence="3 5" id="KW-0479">Metal-binding</keyword>
<evidence type="ECO:0000256" key="4">
    <source>
        <dbReference type="ARBA" id="ARBA00022833"/>
    </source>
</evidence>
<evidence type="ECO:0000313" key="7">
    <source>
        <dbReference type="EMBL" id="OAY79693.1"/>
    </source>
</evidence>
<feature type="binding site" evidence="5">
    <location>
        <position position="363"/>
    </location>
    <ligand>
        <name>Zn(2+)</name>
        <dbReference type="ChEBI" id="CHEBI:29105"/>
    </ligand>
</feature>
<dbReference type="GO" id="GO:0006400">
    <property type="term" value="P:tRNA modification"/>
    <property type="evidence" value="ECO:0007669"/>
    <property type="project" value="InterPro"/>
</dbReference>
<dbReference type="HAMAP" id="MF_03043">
    <property type="entry name" value="QTRT2"/>
    <property type="match status" value="1"/>
</dbReference>
<name>A0A199VRR4_ANACO</name>
<comment type="function">
    <text evidence="5">Non-catalytic subunit of the queuine tRNA-ribosyltransferase (TGT) that catalyzes the base-exchange of a guanine (G) residue with queuine (Q) at position 34 (anticodon wobble position) in tRNAs with GU(N) anticodons (tRNA-Asp, -Asn, -His and -Tyr), resulting in the hypermodified nucleoside queuosine (7-(((4,5-cis-dihydroxy-2-cyclopenten-1-yl)amino)methyl)-7-deazaguanosine).</text>
</comment>
<protein>
    <recommendedName>
        <fullName evidence="5">Queuine tRNA-ribosyltransferase accessory subunit 2</fullName>
    </recommendedName>
    <alternativeName>
        <fullName evidence="5">Queuine tRNA-ribosyltransferase domain-containing protein 1</fullName>
    </alternativeName>
</protein>
<gene>
    <name evidence="7" type="ORF">ACMD2_18131</name>
</gene>
<evidence type="ECO:0000313" key="8">
    <source>
        <dbReference type="Proteomes" id="UP000092600"/>
    </source>
</evidence>
<evidence type="ECO:0000256" key="5">
    <source>
        <dbReference type="HAMAP-Rule" id="MF_03043"/>
    </source>
</evidence>
<organism evidence="7 8">
    <name type="scientific">Ananas comosus</name>
    <name type="common">Pineapple</name>
    <name type="synonym">Ananas ananas</name>
    <dbReference type="NCBI Taxonomy" id="4615"/>
    <lineage>
        <taxon>Eukaryota</taxon>
        <taxon>Viridiplantae</taxon>
        <taxon>Streptophyta</taxon>
        <taxon>Embryophyta</taxon>
        <taxon>Tracheophyta</taxon>
        <taxon>Spermatophyta</taxon>
        <taxon>Magnoliopsida</taxon>
        <taxon>Liliopsida</taxon>
        <taxon>Poales</taxon>
        <taxon>Bromeliaceae</taxon>
        <taxon>Bromelioideae</taxon>
        <taxon>Ananas</taxon>
    </lineage>
</organism>
<dbReference type="AlphaFoldDB" id="A0A199VRR4"/>
<evidence type="ECO:0000259" key="6">
    <source>
        <dbReference type="Pfam" id="PF01702"/>
    </source>
</evidence>
<dbReference type="InterPro" id="IPR002616">
    <property type="entry name" value="tRNA_ribo_trans-like"/>
</dbReference>
<dbReference type="PANTHER" id="PTHR46064:SF1">
    <property type="entry name" value="QUEUINE TRNA-RIBOSYLTRANSFERASE ACCESSORY SUBUNIT 2"/>
    <property type="match status" value="1"/>
</dbReference>
<dbReference type="GO" id="GO:0005737">
    <property type="term" value="C:cytoplasm"/>
    <property type="evidence" value="ECO:0007669"/>
    <property type="project" value="UniProtKB-SubCell"/>
</dbReference>